<reference evidence="1" key="1">
    <citation type="journal article" date="2023" name="bioRxiv">
        <title>Scaffold-level genome assemblies of two parasitoid biocontrol wasps reveal the parthenogenesis mechanism and an associated novel virus.</title>
        <authorList>
            <person name="Inwood S."/>
            <person name="Skelly J."/>
            <person name="Guhlin J."/>
            <person name="Harrop T."/>
            <person name="Goldson S."/>
            <person name="Dearden P."/>
        </authorList>
    </citation>
    <scope>NUCLEOTIDE SEQUENCE</scope>
    <source>
        <strain evidence="1">Irish</strain>
        <tissue evidence="1">Whole body</tissue>
    </source>
</reference>
<dbReference type="Proteomes" id="UP001168990">
    <property type="component" value="Unassembled WGS sequence"/>
</dbReference>
<dbReference type="EMBL" id="JAQQBS010000247">
    <property type="protein sequence ID" value="KAK0169496.1"/>
    <property type="molecule type" value="Genomic_DNA"/>
</dbReference>
<reference evidence="1" key="2">
    <citation type="submission" date="2023-03" db="EMBL/GenBank/DDBJ databases">
        <authorList>
            <person name="Inwood S.N."/>
            <person name="Skelly J.G."/>
            <person name="Guhlin J."/>
            <person name="Harrop T.W.R."/>
            <person name="Goldson S.G."/>
            <person name="Dearden P.K."/>
        </authorList>
    </citation>
    <scope>NUCLEOTIDE SEQUENCE</scope>
    <source>
        <strain evidence="1">Irish</strain>
        <tissue evidence="1">Whole body</tissue>
    </source>
</reference>
<evidence type="ECO:0000313" key="1">
    <source>
        <dbReference type="EMBL" id="KAK0169496.1"/>
    </source>
</evidence>
<gene>
    <name evidence="1" type="ORF">PV328_011965</name>
</gene>
<evidence type="ECO:0000313" key="2">
    <source>
        <dbReference type="Proteomes" id="UP001168990"/>
    </source>
</evidence>
<sequence>MNHTEMRIPYTKIGFSMGCNGLDRFEWVITYRYSIGINEEIISELLEYFQIGIYPDMLIDLN</sequence>
<organism evidence="1 2">
    <name type="scientific">Microctonus aethiopoides</name>
    <dbReference type="NCBI Taxonomy" id="144406"/>
    <lineage>
        <taxon>Eukaryota</taxon>
        <taxon>Metazoa</taxon>
        <taxon>Ecdysozoa</taxon>
        <taxon>Arthropoda</taxon>
        <taxon>Hexapoda</taxon>
        <taxon>Insecta</taxon>
        <taxon>Pterygota</taxon>
        <taxon>Neoptera</taxon>
        <taxon>Endopterygota</taxon>
        <taxon>Hymenoptera</taxon>
        <taxon>Apocrita</taxon>
        <taxon>Ichneumonoidea</taxon>
        <taxon>Braconidae</taxon>
        <taxon>Euphorinae</taxon>
        <taxon>Microctonus</taxon>
    </lineage>
</organism>
<proteinExistence type="predicted"/>
<keyword evidence="2" id="KW-1185">Reference proteome</keyword>
<accession>A0AA39KQ65</accession>
<comment type="caution">
    <text evidence="1">The sequence shown here is derived from an EMBL/GenBank/DDBJ whole genome shotgun (WGS) entry which is preliminary data.</text>
</comment>
<dbReference type="AlphaFoldDB" id="A0AA39KQ65"/>
<name>A0AA39KQ65_9HYME</name>
<protein>
    <submittedName>
        <fullName evidence="1">Uncharacterized protein</fullName>
    </submittedName>
</protein>
<feature type="non-terminal residue" evidence="1">
    <location>
        <position position="62"/>
    </location>
</feature>